<feature type="binding site" evidence="7">
    <location>
        <position position="143"/>
    </location>
    <ligand>
        <name>Zn(2+)</name>
        <dbReference type="ChEBI" id="CHEBI:29105"/>
    </ligand>
</feature>
<feature type="binding site" evidence="7">
    <location>
        <position position="96"/>
    </location>
    <ligand>
        <name>Zn(2+)</name>
        <dbReference type="ChEBI" id="CHEBI:29105"/>
    </ligand>
</feature>
<feature type="binding site" evidence="7">
    <location>
        <position position="99"/>
    </location>
    <ligand>
        <name>Zn(2+)</name>
        <dbReference type="ChEBI" id="CHEBI:29105"/>
    </ligand>
</feature>
<gene>
    <name evidence="8" type="ordered locus">Fnod_0734</name>
</gene>
<keyword evidence="7" id="KW-0479">Metal-binding</keyword>
<dbReference type="Gene3D" id="1.10.10.10">
    <property type="entry name" value="Winged helix-like DNA-binding domain superfamily/Winged helix DNA-binding domain"/>
    <property type="match status" value="1"/>
</dbReference>
<evidence type="ECO:0000256" key="7">
    <source>
        <dbReference type="PIRSR" id="PIRSR602481-1"/>
    </source>
</evidence>
<evidence type="ECO:0000256" key="3">
    <source>
        <dbReference type="ARBA" id="ARBA00022833"/>
    </source>
</evidence>
<feature type="binding site" evidence="7">
    <location>
        <position position="140"/>
    </location>
    <ligand>
        <name>Zn(2+)</name>
        <dbReference type="ChEBI" id="CHEBI:29105"/>
    </ligand>
</feature>
<dbReference type="RefSeq" id="WP_011993907.1">
    <property type="nucleotide sequence ID" value="NC_009718.1"/>
</dbReference>
<keyword evidence="9" id="KW-1185">Reference proteome</keyword>
<name>A7HL06_FERNB</name>
<evidence type="ECO:0000256" key="5">
    <source>
        <dbReference type="ARBA" id="ARBA00023125"/>
    </source>
</evidence>
<dbReference type="SUPFAM" id="SSF46785">
    <property type="entry name" value="Winged helix' DNA-binding domain"/>
    <property type="match status" value="1"/>
</dbReference>
<dbReference type="GO" id="GO:0045892">
    <property type="term" value="P:negative regulation of DNA-templated transcription"/>
    <property type="evidence" value="ECO:0007669"/>
    <property type="project" value="TreeGrafter"/>
</dbReference>
<dbReference type="GO" id="GO:0008270">
    <property type="term" value="F:zinc ion binding"/>
    <property type="evidence" value="ECO:0007669"/>
    <property type="project" value="TreeGrafter"/>
</dbReference>
<dbReference type="InterPro" id="IPR036390">
    <property type="entry name" value="WH_DNA-bd_sf"/>
</dbReference>
<dbReference type="InterPro" id="IPR002481">
    <property type="entry name" value="FUR"/>
</dbReference>
<keyword evidence="2" id="KW-0678">Repressor</keyword>
<dbReference type="InterPro" id="IPR036388">
    <property type="entry name" value="WH-like_DNA-bd_sf"/>
</dbReference>
<dbReference type="EMBL" id="CP000771">
    <property type="protein sequence ID" value="ABS60589.1"/>
    <property type="molecule type" value="Genomic_DNA"/>
</dbReference>
<dbReference type="InterPro" id="IPR043135">
    <property type="entry name" value="Fur_C"/>
</dbReference>
<dbReference type="CDD" id="cd07153">
    <property type="entry name" value="Fur_like"/>
    <property type="match status" value="1"/>
</dbReference>
<reference evidence="8 9" key="2">
    <citation type="journal article" date="2009" name="Proc. Natl. Acad. Sci. U.S.A.">
        <title>On the chimeric nature, thermophilic origin, and phylogenetic placement of the Thermotogales.</title>
        <authorList>
            <person name="Zhaxybayeva O."/>
            <person name="Swithers K.S."/>
            <person name="Lapierre P."/>
            <person name="Fournier G.P."/>
            <person name="Bickhart D.M."/>
            <person name="DeBoy R.T."/>
            <person name="Nelson K.E."/>
            <person name="Nesbo C.L."/>
            <person name="Doolittle W.F."/>
            <person name="Gogarten J.P."/>
            <person name="Noll K.M."/>
        </authorList>
    </citation>
    <scope>NUCLEOTIDE SEQUENCE [LARGE SCALE GENOMIC DNA]</scope>
    <source>
        <strain evidence="9">ATCC 35602 / DSM 5306 / Rt17-B1</strain>
    </source>
</reference>
<organism evidence="8 9">
    <name type="scientific">Fervidobacterium nodosum (strain ATCC 35602 / DSM 5306 / Rt17-B1)</name>
    <dbReference type="NCBI Taxonomy" id="381764"/>
    <lineage>
        <taxon>Bacteria</taxon>
        <taxon>Thermotogati</taxon>
        <taxon>Thermotogota</taxon>
        <taxon>Thermotogae</taxon>
        <taxon>Thermotogales</taxon>
        <taxon>Fervidobacteriaceae</taxon>
        <taxon>Fervidobacterium</taxon>
    </lineage>
</organism>
<dbReference type="Pfam" id="PF01475">
    <property type="entry name" value="FUR"/>
    <property type="match status" value="1"/>
</dbReference>
<dbReference type="Proteomes" id="UP000002415">
    <property type="component" value="Chromosome"/>
</dbReference>
<sequence>MHVDALKKELRDRRWRMTPQREQILKVFIETNSEHLGAEEVYRYLLNKRINVSKATVYRTVDLLVELGFLRRLQFDEGVYRYELVDKQNKHSHFICNSCGKIYELKNELSPEFVMKEYIDLLNGNGYIVEEFDIKFRGICPKCSEKQLKKHRKSK</sequence>
<dbReference type="STRING" id="381764.Fnod_0734"/>
<keyword evidence="4" id="KW-0805">Transcription regulation</keyword>
<accession>A7HL06</accession>
<keyword evidence="6" id="KW-0804">Transcription</keyword>
<comment type="cofactor">
    <cofactor evidence="7">
        <name>Zn(2+)</name>
        <dbReference type="ChEBI" id="CHEBI:29105"/>
    </cofactor>
    <text evidence="7">Binds 1 zinc ion per subunit.</text>
</comment>
<evidence type="ECO:0000313" key="8">
    <source>
        <dbReference type="EMBL" id="ABS60589.1"/>
    </source>
</evidence>
<dbReference type="eggNOG" id="COG0735">
    <property type="taxonomic scope" value="Bacteria"/>
</dbReference>
<dbReference type="GO" id="GO:1900376">
    <property type="term" value="P:regulation of secondary metabolite biosynthetic process"/>
    <property type="evidence" value="ECO:0007669"/>
    <property type="project" value="TreeGrafter"/>
</dbReference>
<evidence type="ECO:0000256" key="1">
    <source>
        <dbReference type="ARBA" id="ARBA00007957"/>
    </source>
</evidence>
<dbReference type="OrthoDB" id="8659436at2"/>
<dbReference type="PANTHER" id="PTHR33202:SF7">
    <property type="entry name" value="FERRIC UPTAKE REGULATION PROTEIN"/>
    <property type="match status" value="1"/>
</dbReference>
<dbReference type="KEGG" id="fno:Fnod_0734"/>
<proteinExistence type="inferred from homology"/>
<dbReference type="Gene3D" id="3.30.1490.190">
    <property type="match status" value="1"/>
</dbReference>
<comment type="similarity">
    <text evidence="1">Belongs to the Fur family.</text>
</comment>
<keyword evidence="3 7" id="KW-0862">Zinc</keyword>
<reference evidence="8 9" key="1">
    <citation type="submission" date="2007-07" db="EMBL/GenBank/DDBJ databases">
        <title>Complete sequence of Fervidobacterium nodosum Rt17-B1.</title>
        <authorList>
            <consortium name="US DOE Joint Genome Institute"/>
            <person name="Copeland A."/>
            <person name="Lucas S."/>
            <person name="Lapidus A."/>
            <person name="Barry K."/>
            <person name="Glavina del Rio T."/>
            <person name="Dalin E."/>
            <person name="Tice H."/>
            <person name="Pitluck S."/>
            <person name="Saunders E."/>
            <person name="Brettin T."/>
            <person name="Bruce D."/>
            <person name="Detter J.C."/>
            <person name="Han C."/>
            <person name="Schmutz J."/>
            <person name="Larimer F."/>
            <person name="Land M."/>
            <person name="Hauser L."/>
            <person name="Kyrpides N."/>
            <person name="Mikhailova N."/>
            <person name="Nelson K."/>
            <person name="Gogarten J.P."/>
            <person name="Noll K."/>
            <person name="Richardson P."/>
        </authorList>
    </citation>
    <scope>NUCLEOTIDE SEQUENCE [LARGE SCALE GENOMIC DNA]</scope>
    <source>
        <strain evidence="9">ATCC 35602 / DSM 5306 / Rt17-B1</strain>
    </source>
</reference>
<evidence type="ECO:0000256" key="4">
    <source>
        <dbReference type="ARBA" id="ARBA00023015"/>
    </source>
</evidence>
<dbReference type="GO" id="GO:0003700">
    <property type="term" value="F:DNA-binding transcription factor activity"/>
    <property type="evidence" value="ECO:0007669"/>
    <property type="project" value="InterPro"/>
</dbReference>
<evidence type="ECO:0000256" key="6">
    <source>
        <dbReference type="ARBA" id="ARBA00023163"/>
    </source>
</evidence>
<dbReference type="PANTHER" id="PTHR33202">
    <property type="entry name" value="ZINC UPTAKE REGULATION PROTEIN"/>
    <property type="match status" value="1"/>
</dbReference>
<dbReference type="GO" id="GO:0000976">
    <property type="term" value="F:transcription cis-regulatory region binding"/>
    <property type="evidence" value="ECO:0007669"/>
    <property type="project" value="TreeGrafter"/>
</dbReference>
<dbReference type="HOGENOM" id="CLU_096072_3_1_0"/>
<dbReference type="AlphaFoldDB" id="A7HL06"/>
<protein>
    <submittedName>
        <fullName evidence="8">Ferric uptake regulator, Fur family</fullName>
    </submittedName>
</protein>
<evidence type="ECO:0000256" key="2">
    <source>
        <dbReference type="ARBA" id="ARBA00022491"/>
    </source>
</evidence>
<keyword evidence="5" id="KW-0238">DNA-binding</keyword>
<evidence type="ECO:0000313" key="9">
    <source>
        <dbReference type="Proteomes" id="UP000002415"/>
    </source>
</evidence>